<keyword evidence="1 6" id="KW-0378">Hydrolase</keyword>
<sequence length="394" mass="41392">MHRTRRALISALLATLTIAGTVGGATAATAATTPGATPLVTASDEAPSTRLSLPRPTGPYPVGTSTLHLVDHDRLDPWVPESGDRQLMVSMYYPAAVAVGRPSRYMTSDEATALLGGLGLGDVEAGALSGTRTHALVDAPPLPRPRALPLVVLSPGFTLSRATLTGLAEDLASRGYVVATVDHAHETYGTTFPGGRVTPCVACEVDAPDLGDRVTEGRSADVSFVLDRLTGPNPAWHGSWLIDSSRIAMVGHSVGGASAARTMLEDDRVDAGANMDGSFFTDLTGLDRPFLMLGAPGPGGADDPSWVREWEHLTGWKRWLALTGSGHFSFIDFPLLAAQLGVTDPSVPLAGDRSMEITRAYVGAFLDQHLRGRSRPLLDGPSEAFPEVTFKPAG</sequence>
<feature type="signal peptide" evidence="5">
    <location>
        <begin position="1"/>
        <end position="27"/>
    </location>
</feature>
<dbReference type="PROSITE" id="PS51318">
    <property type="entry name" value="TAT"/>
    <property type="match status" value="1"/>
</dbReference>
<dbReference type="SUPFAM" id="SSF53474">
    <property type="entry name" value="alpha/beta-Hydrolases"/>
    <property type="match status" value="1"/>
</dbReference>
<name>A0A853A936_9ACTN</name>
<dbReference type="InterPro" id="IPR029058">
    <property type="entry name" value="AB_hydrolase_fold"/>
</dbReference>
<proteinExistence type="predicted"/>
<comment type="caution">
    <text evidence="6">The sequence shown here is derived from an EMBL/GenBank/DDBJ whole genome shotgun (WGS) entry which is preliminary data.</text>
</comment>
<keyword evidence="3" id="KW-0443">Lipid metabolism</keyword>
<organism evidence="6 7">
    <name type="scientific">Allostreptomyces psammosilenae</name>
    <dbReference type="NCBI Taxonomy" id="1892865"/>
    <lineage>
        <taxon>Bacteria</taxon>
        <taxon>Bacillati</taxon>
        <taxon>Actinomycetota</taxon>
        <taxon>Actinomycetes</taxon>
        <taxon>Kitasatosporales</taxon>
        <taxon>Streptomycetaceae</taxon>
        <taxon>Allostreptomyces</taxon>
    </lineage>
</organism>
<dbReference type="InterPro" id="IPR006311">
    <property type="entry name" value="TAT_signal"/>
</dbReference>
<dbReference type="RefSeq" id="WP_179815437.1">
    <property type="nucleotide sequence ID" value="NZ_JACBZD010000001.1"/>
</dbReference>
<evidence type="ECO:0000313" key="7">
    <source>
        <dbReference type="Proteomes" id="UP000567795"/>
    </source>
</evidence>
<feature type="chain" id="PRO_5032886678" evidence="5">
    <location>
        <begin position="28"/>
        <end position="394"/>
    </location>
</feature>
<evidence type="ECO:0000256" key="5">
    <source>
        <dbReference type="SAM" id="SignalP"/>
    </source>
</evidence>
<accession>A0A853A936</accession>
<dbReference type="GO" id="GO:0016042">
    <property type="term" value="P:lipid catabolic process"/>
    <property type="evidence" value="ECO:0007669"/>
    <property type="project" value="UniProtKB-KW"/>
</dbReference>
<evidence type="ECO:0000256" key="4">
    <source>
        <dbReference type="SAM" id="MobiDB-lite"/>
    </source>
</evidence>
<keyword evidence="5" id="KW-0732">Signal</keyword>
<keyword evidence="2" id="KW-0442">Lipid degradation</keyword>
<gene>
    <name evidence="6" type="ORF">FHU37_003875</name>
</gene>
<evidence type="ECO:0000313" key="6">
    <source>
        <dbReference type="EMBL" id="NYI06932.1"/>
    </source>
</evidence>
<dbReference type="Pfam" id="PF03403">
    <property type="entry name" value="PAF-AH_p_II"/>
    <property type="match status" value="2"/>
</dbReference>
<dbReference type="Gene3D" id="3.40.50.1820">
    <property type="entry name" value="alpha/beta hydrolase"/>
    <property type="match status" value="1"/>
</dbReference>
<dbReference type="GO" id="GO:0003847">
    <property type="term" value="F:1-alkyl-2-acetylglycerophosphocholine esterase activity"/>
    <property type="evidence" value="ECO:0007669"/>
    <property type="project" value="TreeGrafter"/>
</dbReference>
<dbReference type="EMBL" id="JACBZD010000001">
    <property type="protein sequence ID" value="NYI06932.1"/>
    <property type="molecule type" value="Genomic_DNA"/>
</dbReference>
<dbReference type="AlphaFoldDB" id="A0A853A936"/>
<feature type="region of interest" description="Disordered" evidence="4">
    <location>
        <begin position="36"/>
        <end position="60"/>
    </location>
</feature>
<evidence type="ECO:0000256" key="1">
    <source>
        <dbReference type="ARBA" id="ARBA00022801"/>
    </source>
</evidence>
<reference evidence="6 7" key="1">
    <citation type="submission" date="2020-07" db="EMBL/GenBank/DDBJ databases">
        <title>Sequencing the genomes of 1000 actinobacteria strains.</title>
        <authorList>
            <person name="Klenk H.-P."/>
        </authorList>
    </citation>
    <scope>NUCLEOTIDE SEQUENCE [LARGE SCALE GENOMIC DNA]</scope>
    <source>
        <strain evidence="6 7">DSM 42178</strain>
    </source>
</reference>
<keyword evidence="7" id="KW-1185">Reference proteome</keyword>
<dbReference type="PANTHER" id="PTHR10272:SF0">
    <property type="entry name" value="PLATELET-ACTIVATING FACTOR ACETYLHYDROLASE"/>
    <property type="match status" value="1"/>
</dbReference>
<protein>
    <submittedName>
        <fullName evidence="6">Dienelactone hydrolase</fullName>
    </submittedName>
</protein>
<dbReference type="Proteomes" id="UP000567795">
    <property type="component" value="Unassembled WGS sequence"/>
</dbReference>
<evidence type="ECO:0000256" key="3">
    <source>
        <dbReference type="ARBA" id="ARBA00023098"/>
    </source>
</evidence>
<dbReference type="PANTHER" id="PTHR10272">
    <property type="entry name" value="PLATELET-ACTIVATING FACTOR ACETYLHYDROLASE"/>
    <property type="match status" value="1"/>
</dbReference>
<evidence type="ECO:0000256" key="2">
    <source>
        <dbReference type="ARBA" id="ARBA00022963"/>
    </source>
</evidence>